<proteinExistence type="inferred from homology"/>
<dbReference type="STRING" id="717646.M2LDH9"/>
<protein>
    <recommendedName>
        <fullName evidence="2">NAD(P)-binding domain-containing protein</fullName>
    </recommendedName>
</protein>
<dbReference type="Pfam" id="PF13460">
    <property type="entry name" value="NAD_binding_10"/>
    <property type="match status" value="1"/>
</dbReference>
<dbReference type="CDD" id="cd05243">
    <property type="entry name" value="SDR_a5"/>
    <property type="match status" value="1"/>
</dbReference>
<dbReference type="eggNOG" id="KOG1203">
    <property type="taxonomic scope" value="Eukaryota"/>
</dbReference>
<dbReference type="OMA" id="YFKNEVG"/>
<feature type="domain" description="NAD(P)-binding" evidence="2">
    <location>
        <begin position="9"/>
        <end position="214"/>
    </location>
</feature>
<keyword evidence="4" id="KW-1185">Reference proteome</keyword>
<accession>M2LDH9</accession>
<dbReference type="HOGENOM" id="CLU_025711_1_3_1"/>
<sequence>MAHSILVFGGSGKVARNLTRILAADGHTVHSVIRNADQKSDIESLGGKPIIQSIEESSVNDMAKTITEINATAVVWSAGAGGGNPARTVAVDQEGAIRSMDATAQAGVKRYIMVSAIDIRDREGKPEPEWYNDDDRARSDRMWSAIGAYAKAKFTADRNLVTENSRRGLEYTIVRPGSLSTEASTGKIAAGKVHISPTIPREDVAKVIAECLKNDGTKGLAFDCVGGETPIADAVAEVAKARVDVFAGRY</sequence>
<dbReference type="InterPro" id="IPR036291">
    <property type="entry name" value="NAD(P)-bd_dom_sf"/>
</dbReference>
<dbReference type="Gene3D" id="3.40.50.720">
    <property type="entry name" value="NAD(P)-binding Rossmann-like Domain"/>
    <property type="match status" value="1"/>
</dbReference>
<comment type="similarity">
    <text evidence="1">Belongs to the avfA family.</text>
</comment>
<evidence type="ECO:0000313" key="3">
    <source>
        <dbReference type="EMBL" id="EMC92022.1"/>
    </source>
</evidence>
<gene>
    <name evidence="3" type="ORF">BAUCODRAFT_274119</name>
</gene>
<dbReference type="AlphaFoldDB" id="M2LDH9"/>
<organism evidence="3 4">
    <name type="scientific">Baudoinia panamericana (strain UAMH 10762)</name>
    <name type="common">Angels' share fungus</name>
    <name type="synonym">Baudoinia compniacensis (strain UAMH 10762)</name>
    <dbReference type="NCBI Taxonomy" id="717646"/>
    <lineage>
        <taxon>Eukaryota</taxon>
        <taxon>Fungi</taxon>
        <taxon>Dikarya</taxon>
        <taxon>Ascomycota</taxon>
        <taxon>Pezizomycotina</taxon>
        <taxon>Dothideomycetes</taxon>
        <taxon>Dothideomycetidae</taxon>
        <taxon>Mycosphaerellales</taxon>
        <taxon>Teratosphaeriaceae</taxon>
        <taxon>Baudoinia</taxon>
    </lineage>
</organism>
<dbReference type="KEGG" id="bcom:BAUCODRAFT_274119"/>
<dbReference type="Proteomes" id="UP000011761">
    <property type="component" value="Unassembled WGS sequence"/>
</dbReference>
<reference evidence="3 4" key="1">
    <citation type="journal article" date="2012" name="PLoS Pathog.">
        <title>Diverse lifestyles and strategies of plant pathogenesis encoded in the genomes of eighteen Dothideomycetes fungi.</title>
        <authorList>
            <person name="Ohm R.A."/>
            <person name="Feau N."/>
            <person name="Henrissat B."/>
            <person name="Schoch C.L."/>
            <person name="Horwitz B.A."/>
            <person name="Barry K.W."/>
            <person name="Condon B.J."/>
            <person name="Copeland A.C."/>
            <person name="Dhillon B."/>
            <person name="Glaser F."/>
            <person name="Hesse C.N."/>
            <person name="Kosti I."/>
            <person name="LaButti K."/>
            <person name="Lindquist E.A."/>
            <person name="Lucas S."/>
            <person name="Salamov A.A."/>
            <person name="Bradshaw R.E."/>
            <person name="Ciuffetti L."/>
            <person name="Hamelin R.C."/>
            <person name="Kema G.H.J."/>
            <person name="Lawrence C."/>
            <person name="Scott J.A."/>
            <person name="Spatafora J.W."/>
            <person name="Turgeon B.G."/>
            <person name="de Wit P.J.G.M."/>
            <person name="Zhong S."/>
            <person name="Goodwin S.B."/>
            <person name="Grigoriev I.V."/>
        </authorList>
    </citation>
    <scope>NUCLEOTIDE SEQUENCE [LARGE SCALE GENOMIC DNA]</scope>
    <source>
        <strain evidence="3 4">UAMH 10762</strain>
    </source>
</reference>
<dbReference type="PANTHER" id="PTHR15020">
    <property type="entry name" value="FLAVIN REDUCTASE-RELATED"/>
    <property type="match status" value="1"/>
</dbReference>
<dbReference type="EMBL" id="KB445562">
    <property type="protein sequence ID" value="EMC92022.1"/>
    <property type="molecule type" value="Genomic_DNA"/>
</dbReference>
<evidence type="ECO:0000256" key="1">
    <source>
        <dbReference type="ARBA" id="ARBA00038376"/>
    </source>
</evidence>
<dbReference type="RefSeq" id="XP_007680551.1">
    <property type="nucleotide sequence ID" value="XM_007682361.1"/>
</dbReference>
<evidence type="ECO:0000259" key="2">
    <source>
        <dbReference type="Pfam" id="PF13460"/>
    </source>
</evidence>
<name>M2LDH9_BAUPA</name>
<dbReference type="SUPFAM" id="SSF51735">
    <property type="entry name" value="NAD(P)-binding Rossmann-fold domains"/>
    <property type="match status" value="1"/>
</dbReference>
<dbReference type="GeneID" id="19110566"/>
<dbReference type="OrthoDB" id="10254604at2759"/>
<dbReference type="PANTHER" id="PTHR15020:SF50">
    <property type="entry name" value="UPF0659 PROTEIN YMR090W"/>
    <property type="match status" value="1"/>
</dbReference>
<evidence type="ECO:0000313" key="4">
    <source>
        <dbReference type="Proteomes" id="UP000011761"/>
    </source>
</evidence>
<dbReference type="InterPro" id="IPR016040">
    <property type="entry name" value="NAD(P)-bd_dom"/>
</dbReference>